<proteinExistence type="predicted"/>
<accession>A0ACC2H4E4</accession>
<reference evidence="1" key="1">
    <citation type="submission" date="2021-05" db="EMBL/GenBank/DDBJ databases">
        <authorList>
            <person name="Pan Q."/>
            <person name="Jouanno E."/>
            <person name="Zahm M."/>
            <person name="Klopp C."/>
            <person name="Cabau C."/>
            <person name="Louis A."/>
            <person name="Berthelot C."/>
            <person name="Parey E."/>
            <person name="Roest Crollius H."/>
            <person name="Montfort J."/>
            <person name="Robinson-Rechavi M."/>
            <person name="Bouchez O."/>
            <person name="Lampietro C."/>
            <person name="Lopez Roques C."/>
            <person name="Donnadieu C."/>
            <person name="Postlethwait J."/>
            <person name="Bobe J."/>
            <person name="Dillon D."/>
            <person name="Chandos A."/>
            <person name="von Hippel F."/>
            <person name="Guiguen Y."/>
        </authorList>
    </citation>
    <scope>NUCLEOTIDE SEQUENCE</scope>
    <source>
        <strain evidence="1">YG-Jan2019</strain>
    </source>
</reference>
<sequence>MDVAAPYVVVRQQPDGTYLTCSSAIIPQPASAQLAEITALTKALELSQGQAVNIYTDSAYAHAAVHLDGPQWLRRGFLTSSGQPMRHHQPLKVLSESVALPAQVGVIKCKGHSAAGDADTLRCNGPRSQTCQPC</sequence>
<name>A0ACC2H4E4_DALPE</name>
<keyword evidence="2" id="KW-1185">Reference proteome</keyword>
<dbReference type="Proteomes" id="UP001157502">
    <property type="component" value="Chromosome 6"/>
</dbReference>
<protein>
    <submittedName>
        <fullName evidence="1">Uncharacterized protein</fullName>
    </submittedName>
</protein>
<dbReference type="EMBL" id="CM055733">
    <property type="protein sequence ID" value="KAJ8010854.1"/>
    <property type="molecule type" value="Genomic_DNA"/>
</dbReference>
<organism evidence="1 2">
    <name type="scientific">Dallia pectoralis</name>
    <name type="common">Alaska blackfish</name>
    <dbReference type="NCBI Taxonomy" id="75939"/>
    <lineage>
        <taxon>Eukaryota</taxon>
        <taxon>Metazoa</taxon>
        <taxon>Chordata</taxon>
        <taxon>Craniata</taxon>
        <taxon>Vertebrata</taxon>
        <taxon>Euteleostomi</taxon>
        <taxon>Actinopterygii</taxon>
        <taxon>Neopterygii</taxon>
        <taxon>Teleostei</taxon>
        <taxon>Protacanthopterygii</taxon>
        <taxon>Esociformes</taxon>
        <taxon>Umbridae</taxon>
        <taxon>Dallia</taxon>
    </lineage>
</organism>
<evidence type="ECO:0000313" key="1">
    <source>
        <dbReference type="EMBL" id="KAJ8010854.1"/>
    </source>
</evidence>
<gene>
    <name evidence="1" type="ORF">DPEC_G00079450</name>
</gene>
<evidence type="ECO:0000313" key="2">
    <source>
        <dbReference type="Proteomes" id="UP001157502"/>
    </source>
</evidence>
<comment type="caution">
    <text evidence="1">The sequence shown here is derived from an EMBL/GenBank/DDBJ whole genome shotgun (WGS) entry which is preliminary data.</text>
</comment>